<feature type="domain" description="VOC" evidence="1">
    <location>
        <begin position="4"/>
        <end position="121"/>
    </location>
</feature>
<dbReference type="RefSeq" id="WP_348954652.1">
    <property type="nucleotide sequence ID" value="NZ_JBDZYD010000012.1"/>
</dbReference>
<organism evidence="2 3">
    <name type="scientific">Amycolatopsis melonis</name>
    <dbReference type="NCBI Taxonomy" id="3156488"/>
    <lineage>
        <taxon>Bacteria</taxon>
        <taxon>Bacillati</taxon>
        <taxon>Actinomycetota</taxon>
        <taxon>Actinomycetes</taxon>
        <taxon>Pseudonocardiales</taxon>
        <taxon>Pseudonocardiaceae</taxon>
        <taxon>Amycolatopsis</taxon>
    </lineage>
</organism>
<dbReference type="InterPro" id="IPR029068">
    <property type="entry name" value="Glyas_Bleomycin-R_OHBP_Dase"/>
</dbReference>
<dbReference type="EMBL" id="JBDZYD010000012">
    <property type="protein sequence ID" value="MEQ0563599.1"/>
    <property type="molecule type" value="Genomic_DNA"/>
</dbReference>
<dbReference type="Proteomes" id="UP001440984">
    <property type="component" value="Unassembled WGS sequence"/>
</dbReference>
<protein>
    <submittedName>
        <fullName evidence="2">VOC family protein</fullName>
    </submittedName>
</protein>
<dbReference type="InterPro" id="IPR004360">
    <property type="entry name" value="Glyas_Fos-R_dOase_dom"/>
</dbReference>
<dbReference type="CDD" id="cd08351">
    <property type="entry name" value="ChaP_like"/>
    <property type="match status" value="1"/>
</dbReference>
<reference evidence="2 3" key="1">
    <citation type="submission" date="2024-05" db="EMBL/GenBank/DDBJ databases">
        <authorList>
            <person name="Zhao H."/>
            <person name="Xu Y."/>
            <person name="Lin S."/>
            <person name="Spain J.C."/>
            <person name="Zhou N.-Y."/>
        </authorList>
    </citation>
    <scope>NUCLEOTIDE SEQUENCE [LARGE SCALE GENOMIC DNA]</scope>
    <source>
        <strain evidence="2 3">NEAU-NG30</strain>
    </source>
</reference>
<dbReference type="Gene3D" id="3.10.180.10">
    <property type="entry name" value="2,3-Dihydroxybiphenyl 1,2-Dioxygenase, domain 1"/>
    <property type="match status" value="1"/>
</dbReference>
<gene>
    <name evidence="2" type="ORF">ABJI51_31355</name>
</gene>
<dbReference type="SUPFAM" id="SSF54593">
    <property type="entry name" value="Glyoxalase/Bleomycin resistance protein/Dihydroxybiphenyl dioxygenase"/>
    <property type="match status" value="1"/>
</dbReference>
<name>A0ABV0LMR6_9PSEU</name>
<evidence type="ECO:0000313" key="2">
    <source>
        <dbReference type="EMBL" id="MEQ0563599.1"/>
    </source>
</evidence>
<evidence type="ECO:0000313" key="3">
    <source>
        <dbReference type="Proteomes" id="UP001440984"/>
    </source>
</evidence>
<dbReference type="InterPro" id="IPR037523">
    <property type="entry name" value="VOC_core"/>
</dbReference>
<evidence type="ECO:0000259" key="1">
    <source>
        <dbReference type="PROSITE" id="PS51819"/>
    </source>
</evidence>
<dbReference type="Pfam" id="PF00903">
    <property type="entry name" value="Glyoxalase"/>
    <property type="match status" value="1"/>
</dbReference>
<proteinExistence type="predicted"/>
<dbReference type="PROSITE" id="PS51819">
    <property type="entry name" value="VOC"/>
    <property type="match status" value="1"/>
</dbReference>
<comment type="caution">
    <text evidence="2">The sequence shown here is derived from an EMBL/GenBank/DDBJ whole genome shotgun (WGS) entry which is preliminary data.</text>
</comment>
<sequence>MSVELNHTIVYARDRVASAEFLAGILGLETEPVTEPFLPIRLANGVTLDYLQTDGEVCRQHYAFLVGDEEFDAALARVEAAGLTFWADPGHGEPGEINYRFGGRGFYFEDPDGHNMELLTRA</sequence>
<keyword evidence="3" id="KW-1185">Reference proteome</keyword>
<accession>A0ABV0LMR6</accession>